<organism evidence="1 2">
    <name type="scientific">Entomophthora muscae</name>
    <dbReference type="NCBI Taxonomy" id="34485"/>
    <lineage>
        <taxon>Eukaryota</taxon>
        <taxon>Fungi</taxon>
        <taxon>Fungi incertae sedis</taxon>
        <taxon>Zoopagomycota</taxon>
        <taxon>Entomophthoromycotina</taxon>
        <taxon>Entomophthoromycetes</taxon>
        <taxon>Entomophthorales</taxon>
        <taxon>Entomophthoraceae</taxon>
        <taxon>Entomophthora</taxon>
    </lineage>
</organism>
<gene>
    <name evidence="1" type="primary">RIA1</name>
    <name evidence="1" type="ORF">DSO57_1000602</name>
</gene>
<dbReference type="EMBL" id="QTSX02006391">
    <property type="protein sequence ID" value="KAJ9055744.1"/>
    <property type="molecule type" value="Genomic_DNA"/>
</dbReference>
<keyword evidence="2" id="KW-1185">Reference proteome</keyword>
<dbReference type="Proteomes" id="UP001165960">
    <property type="component" value="Unassembled WGS sequence"/>
</dbReference>
<proteinExistence type="predicted"/>
<sequence length="1026" mass="114483">MPAITSAQIAQLHRRTGSIRNICILAHVDHGKTTLSDSLLASNGIISSKLAGKVRYLDSREDEQLRGITMESSAISLFFNVKTIDAEGGMKSNEYLINLIDSPGHVDFSSEVSSASRLCDGALVLIDSVEGVCTQTQMVLHQALREKIQPILVFNKIDRLITELQMTPLEAYIHLNKILEQVNAIMAGFFTDEIITKDARTHEAMKAKRSKEQIEAEAAEDVSSKLYDWNLEERDDDEMYFSPEKGNVIFSSAIDGWAFRLQTFADVYAKKLGIKESVFLKCLWGDYYFDPKTKKVLLPKHLKGRNLKPMFVQFVFDNIWAVYESVVLRSDPEKVLKIITALNIKVLPRDLRSKDCKILLSAIFTQWLPISTAVLLSVIEKVPSPLVSQPSRLPRIWFPEEDIIPPPSTDLEKAVFGCSTDSDAPVVGYVSKTLYVSKDALPENRRVQLSAEEMREMRTRAQLLKANPELNKVDGIKSDEGAPLSVQSPDDEPASSEDDESETLLGFARIFSGAVRVGQKLYALGPKYHPDRPDEHCTEFTVQKLYLFMGRELTSLTEVPAGNVFGIAGLEGHLLKSGTISSTKECHNLGALRRMAAPILRVALEPFNLAEMPRLVEGLRLLNQSDPCVEVIVQETGEHVLVTAGELHLERCLTDLRERFSKIEIQVSPPIVPFRETVAGSGSVELETKGFTLGLRLVALPPTVVTFLTAHTNSIRALQAKGYRSPDDLDDAEDLMARSAGRISLDAFQEKLRKLFAETKDPQWDDVVDHLWAFGPKRVGPNLLVTRLDYSHPSLFETLKSGASSQLPHWLESRGISIREFEEGLVMGFQLFTSAGPLCGEPLVGTCCFVDSFTFADTPDAARFNSGQLISTMKEACRSSFLAGAPRLMLAMYSCDIQATSEVLGRVYGVINKRRGKILSEEMKEGTSFFQIASRLPVVESFNFANEIRSRTSGAAIPQLIFSGFELLDQDPFWVPSTEEELEDLGEKADRENIAKRYMENVRKRKGLFVEKKVVESAEKQRTLKK</sequence>
<evidence type="ECO:0000313" key="1">
    <source>
        <dbReference type="EMBL" id="KAJ9055744.1"/>
    </source>
</evidence>
<comment type="caution">
    <text evidence="1">The sequence shown here is derived from an EMBL/GenBank/DDBJ whole genome shotgun (WGS) entry which is preliminary data.</text>
</comment>
<reference evidence="1" key="1">
    <citation type="submission" date="2022-04" db="EMBL/GenBank/DDBJ databases">
        <title>Genome of the entomopathogenic fungus Entomophthora muscae.</title>
        <authorList>
            <person name="Elya C."/>
            <person name="Lovett B.R."/>
            <person name="Lee E."/>
            <person name="Macias A.M."/>
            <person name="Hajek A.E."/>
            <person name="De Bivort B.L."/>
            <person name="Kasson M.T."/>
            <person name="De Fine Licht H.H."/>
            <person name="Stajich J.E."/>
        </authorList>
    </citation>
    <scope>NUCLEOTIDE SEQUENCE</scope>
    <source>
        <strain evidence="1">Berkeley</strain>
    </source>
</reference>
<protein>
    <submittedName>
        <fullName evidence="1">Cytoplasmic GTPase/eEF2-like protein (Ribosomal biogenesis)</fullName>
    </submittedName>
</protein>
<accession>A0ACC2S0A7</accession>
<evidence type="ECO:0000313" key="2">
    <source>
        <dbReference type="Proteomes" id="UP001165960"/>
    </source>
</evidence>
<name>A0ACC2S0A7_9FUNG</name>